<dbReference type="CDD" id="cd03257">
    <property type="entry name" value="ABC_NikE_OppD_transporters"/>
    <property type="match status" value="2"/>
</dbReference>
<reference evidence="6 7" key="1">
    <citation type="submission" date="2019-06" db="EMBL/GenBank/DDBJ databases">
        <title>Desulfobotulus mexicanus sp. nov., a novel sulfate-reducing bacterium isolated from the sediment of an alkaline crater lake in Mexico.</title>
        <authorList>
            <person name="Hirschler-Rea A."/>
        </authorList>
    </citation>
    <scope>NUCLEOTIDE SEQUENCE [LARGE SCALE GENOMIC DNA]</scope>
    <source>
        <strain evidence="6 7">PAR22N</strain>
    </source>
</reference>
<dbReference type="PROSITE" id="PS50893">
    <property type="entry name" value="ABC_TRANSPORTER_2"/>
    <property type="match status" value="2"/>
</dbReference>
<evidence type="ECO:0000313" key="6">
    <source>
        <dbReference type="EMBL" id="TYT74112.1"/>
    </source>
</evidence>
<accession>A0A5S5MEG8</accession>
<dbReference type="Proteomes" id="UP000321899">
    <property type="component" value="Unassembled WGS sequence"/>
</dbReference>
<dbReference type="SUPFAM" id="SSF52540">
    <property type="entry name" value="P-loop containing nucleoside triphosphate hydrolases"/>
    <property type="match status" value="2"/>
</dbReference>
<evidence type="ECO:0000256" key="2">
    <source>
        <dbReference type="ARBA" id="ARBA00022448"/>
    </source>
</evidence>
<dbReference type="PANTHER" id="PTHR43776">
    <property type="entry name" value="TRANSPORT ATP-BINDING PROTEIN"/>
    <property type="match status" value="1"/>
</dbReference>
<comment type="caution">
    <text evidence="6">The sequence shown here is derived from an EMBL/GenBank/DDBJ whole genome shotgun (WGS) entry which is preliminary data.</text>
</comment>
<evidence type="ECO:0000313" key="7">
    <source>
        <dbReference type="Proteomes" id="UP000321899"/>
    </source>
</evidence>
<dbReference type="RefSeq" id="WP_139449604.1">
    <property type="nucleotide sequence ID" value="NZ_VDMB01000015.1"/>
</dbReference>
<dbReference type="FunFam" id="3.40.50.300:FF:000016">
    <property type="entry name" value="Oligopeptide ABC transporter ATP-binding component"/>
    <property type="match status" value="1"/>
</dbReference>
<dbReference type="InterPro" id="IPR003439">
    <property type="entry name" value="ABC_transporter-like_ATP-bd"/>
</dbReference>
<keyword evidence="2" id="KW-0813">Transport</keyword>
<dbReference type="NCBIfam" id="NF008453">
    <property type="entry name" value="PRK11308.1"/>
    <property type="match status" value="2"/>
</dbReference>
<dbReference type="GO" id="GO:0016887">
    <property type="term" value="F:ATP hydrolysis activity"/>
    <property type="evidence" value="ECO:0007669"/>
    <property type="project" value="InterPro"/>
</dbReference>
<dbReference type="InterPro" id="IPR050319">
    <property type="entry name" value="ABC_transp_ATP-bind"/>
</dbReference>
<keyword evidence="4 6" id="KW-0067">ATP-binding</keyword>
<dbReference type="AlphaFoldDB" id="A0A5S5MEG8"/>
<feature type="domain" description="ABC transporter" evidence="5">
    <location>
        <begin position="281"/>
        <end position="527"/>
    </location>
</feature>
<protein>
    <submittedName>
        <fullName evidence="6">ABC transporter ATP-binding protein</fullName>
    </submittedName>
</protein>
<dbReference type="GO" id="GO:0055085">
    <property type="term" value="P:transmembrane transport"/>
    <property type="evidence" value="ECO:0007669"/>
    <property type="project" value="UniProtKB-ARBA"/>
</dbReference>
<evidence type="ECO:0000256" key="3">
    <source>
        <dbReference type="ARBA" id="ARBA00022741"/>
    </source>
</evidence>
<keyword evidence="3" id="KW-0547">Nucleotide-binding</keyword>
<dbReference type="PROSITE" id="PS00211">
    <property type="entry name" value="ABC_TRANSPORTER_1"/>
    <property type="match status" value="2"/>
</dbReference>
<dbReference type="GO" id="GO:0005524">
    <property type="term" value="F:ATP binding"/>
    <property type="evidence" value="ECO:0007669"/>
    <property type="project" value="UniProtKB-KW"/>
</dbReference>
<dbReference type="Gene3D" id="3.40.50.300">
    <property type="entry name" value="P-loop containing nucleotide triphosphate hydrolases"/>
    <property type="match status" value="2"/>
</dbReference>
<dbReference type="PANTHER" id="PTHR43776:SF7">
    <property type="entry name" value="D,D-DIPEPTIDE TRANSPORT ATP-BINDING PROTEIN DDPF-RELATED"/>
    <property type="match status" value="1"/>
</dbReference>
<dbReference type="InterPro" id="IPR017871">
    <property type="entry name" value="ABC_transporter-like_CS"/>
</dbReference>
<sequence>MDEPLLCIRNLKISFHRRDAAPLEGVCGVDLDIFAGETLGLVGASGSGKSLTAHAVMRLLPPSPGCRITGNIHFQKEDVLAMAPPAIQGLRGNRISMIFQEPMTALNPLHRVGRQIGEVIRVHEGPQSKARLRQRVLELLDQVGIPEPERRMHAWPHELSGGQRQRVMIAMAIANHPDLLIADEPTTALDVTVQAQILELLSRLQKEMGMAMLLITHDLGVVRHVTSRMAVMEGGRIVETGETEKIFAEGGKALCTQSLLQAERLTPPVPAEEDAPSVLEARSLGVRFPLKTGLFRKKRWFNAVAEASFCLKRGQTLGVVGESGSGKTSLGLAVMRLLQSEGDIYLNGKPLHGLSQRELRPLRRRFQVVFQDPFASLSPRMAVGDIVAEGLVVHGMGDVRQREERVVRALEEVGLNPEVRFRYPHEFSGGQRQRIAIARALVLDPEVLVLDEPTSSLDRAVQFQVLALLRSLQESRGLAYLFISHDLKVIRAISHHILVMKDGHIVESGEAAVIFDQPQESYTRRLLSAALA</sequence>
<dbReference type="EMBL" id="VDMB01000015">
    <property type="protein sequence ID" value="TYT74112.1"/>
    <property type="molecule type" value="Genomic_DNA"/>
</dbReference>
<evidence type="ECO:0000256" key="1">
    <source>
        <dbReference type="ARBA" id="ARBA00005417"/>
    </source>
</evidence>
<dbReference type="Pfam" id="PF00005">
    <property type="entry name" value="ABC_tran"/>
    <property type="match status" value="2"/>
</dbReference>
<dbReference type="OrthoDB" id="9809450at2"/>
<name>A0A5S5MEG8_9BACT</name>
<evidence type="ECO:0000256" key="4">
    <source>
        <dbReference type="ARBA" id="ARBA00022840"/>
    </source>
</evidence>
<gene>
    <name evidence="6" type="ORF">FIM25_11925</name>
</gene>
<proteinExistence type="inferred from homology"/>
<organism evidence="6 7">
    <name type="scientific">Desulfobotulus mexicanus</name>
    <dbReference type="NCBI Taxonomy" id="2586642"/>
    <lineage>
        <taxon>Bacteria</taxon>
        <taxon>Pseudomonadati</taxon>
        <taxon>Thermodesulfobacteriota</taxon>
        <taxon>Desulfobacteria</taxon>
        <taxon>Desulfobacterales</taxon>
        <taxon>Desulfobacteraceae</taxon>
        <taxon>Desulfobotulus</taxon>
    </lineage>
</organism>
<dbReference type="SMART" id="SM00382">
    <property type="entry name" value="AAA"/>
    <property type="match status" value="2"/>
</dbReference>
<feature type="domain" description="ABC transporter" evidence="5">
    <location>
        <begin position="8"/>
        <end position="259"/>
    </location>
</feature>
<evidence type="ECO:0000259" key="5">
    <source>
        <dbReference type="PROSITE" id="PS50893"/>
    </source>
</evidence>
<dbReference type="InterPro" id="IPR003593">
    <property type="entry name" value="AAA+_ATPase"/>
</dbReference>
<comment type="similarity">
    <text evidence="1">Belongs to the ABC transporter superfamily.</text>
</comment>
<dbReference type="InterPro" id="IPR027417">
    <property type="entry name" value="P-loop_NTPase"/>
</dbReference>
<keyword evidence="7" id="KW-1185">Reference proteome</keyword>